<evidence type="ECO:0000313" key="1">
    <source>
        <dbReference type="EMBL" id="SEF41937.1"/>
    </source>
</evidence>
<evidence type="ECO:0000313" key="2">
    <source>
        <dbReference type="Proteomes" id="UP000236725"/>
    </source>
</evidence>
<sequence>MDTFSNDSQVPFKYFNYHPPISEALYDINGAMIDINYSMKKKYDITDKSLFFLNHLFENTFLTDHQKKRNGKTE</sequence>
<proteinExistence type="predicted"/>
<comment type="caution">
    <text evidence="1">The sequence shown here is derived from an EMBL/GenBank/DDBJ whole genome shotgun (WGS) entry which is preliminary data.</text>
</comment>
<gene>
    <name evidence="1" type="ORF">SAMN05444001_101107</name>
</gene>
<dbReference type="EMBL" id="FNVS01000001">
    <property type="protein sequence ID" value="SEF41937.1"/>
    <property type="molecule type" value="Genomic_DNA"/>
</dbReference>
<organism evidence="1 2">
    <name type="scientific">Parabacteroides chinchillae</name>
    <dbReference type="NCBI Taxonomy" id="871327"/>
    <lineage>
        <taxon>Bacteria</taxon>
        <taxon>Pseudomonadati</taxon>
        <taxon>Bacteroidota</taxon>
        <taxon>Bacteroidia</taxon>
        <taxon>Bacteroidales</taxon>
        <taxon>Tannerellaceae</taxon>
        <taxon>Parabacteroides</taxon>
    </lineage>
</organism>
<dbReference type="Proteomes" id="UP000236725">
    <property type="component" value="Unassembled WGS sequence"/>
</dbReference>
<name>A0A8G2F1H2_9BACT</name>
<dbReference type="RefSeq" id="WP_103982094.1">
    <property type="nucleotide sequence ID" value="NZ_FNVS01000001.1"/>
</dbReference>
<accession>A0A8G2F1H2</accession>
<keyword evidence="2" id="KW-1185">Reference proteome</keyword>
<reference evidence="1 2" key="1">
    <citation type="submission" date="2016-10" db="EMBL/GenBank/DDBJ databases">
        <authorList>
            <person name="Varghese N."/>
            <person name="Submissions S."/>
        </authorList>
    </citation>
    <scope>NUCLEOTIDE SEQUENCE [LARGE SCALE GENOMIC DNA]</scope>
    <source>
        <strain evidence="1 2">DSM 29073</strain>
    </source>
</reference>
<dbReference type="AlphaFoldDB" id="A0A8G2F1H2"/>
<protein>
    <submittedName>
        <fullName evidence="1">Uncharacterized protein</fullName>
    </submittedName>
</protein>